<proteinExistence type="predicted"/>
<evidence type="ECO:0000313" key="3">
    <source>
        <dbReference type="Proteomes" id="UP000230233"/>
    </source>
</evidence>
<evidence type="ECO:0000313" key="2">
    <source>
        <dbReference type="EMBL" id="PIC29637.1"/>
    </source>
</evidence>
<evidence type="ECO:0000259" key="1">
    <source>
        <dbReference type="Pfam" id="PF25375"/>
    </source>
</evidence>
<dbReference type="PANTHER" id="PTHR22716:SF1">
    <property type="entry name" value="ETS CLASS TRANSCRIPTION FACTOR-RELATED"/>
    <property type="match status" value="1"/>
</dbReference>
<feature type="domain" description="Lin-15A/B-like" evidence="1">
    <location>
        <begin position="1"/>
        <end position="94"/>
    </location>
</feature>
<protein>
    <recommendedName>
        <fullName evidence="1">Lin-15A/B-like domain-containing protein</fullName>
    </recommendedName>
</protein>
<reference evidence="3" key="1">
    <citation type="submission" date="2017-10" db="EMBL/GenBank/DDBJ databases">
        <title>Rapid genome shrinkage in a self-fertile nematode reveals novel sperm competition proteins.</title>
        <authorList>
            <person name="Yin D."/>
            <person name="Schwarz E.M."/>
            <person name="Thomas C.G."/>
            <person name="Felde R.L."/>
            <person name="Korf I.F."/>
            <person name="Cutter A.D."/>
            <person name="Schartner C.M."/>
            <person name="Ralston E.J."/>
            <person name="Meyer B.J."/>
            <person name="Haag E.S."/>
        </authorList>
    </citation>
    <scope>NUCLEOTIDE SEQUENCE [LARGE SCALE GENOMIC DNA]</scope>
    <source>
        <strain evidence="3">JU1422</strain>
    </source>
</reference>
<comment type="caution">
    <text evidence="2">The sequence shown here is derived from an EMBL/GenBank/DDBJ whole genome shotgun (WGS) entry which is preliminary data.</text>
</comment>
<keyword evidence="3" id="KW-1185">Reference proteome</keyword>
<dbReference type="PANTHER" id="PTHR22716">
    <property type="entry name" value="ETS CLASS TRANSCRIPTION FACTOR-RELATED-RELATED"/>
    <property type="match status" value="1"/>
</dbReference>
<dbReference type="InterPro" id="IPR040129">
    <property type="entry name" value="Lin-15B-like"/>
</dbReference>
<dbReference type="Proteomes" id="UP000230233">
    <property type="component" value="Chromosome V"/>
</dbReference>
<dbReference type="GO" id="GO:0040027">
    <property type="term" value="P:negative regulation of vulval development"/>
    <property type="evidence" value="ECO:0007669"/>
    <property type="project" value="InterPro"/>
</dbReference>
<accession>A0A2G5TQR9</accession>
<dbReference type="AlphaFoldDB" id="A0A2G5TQR9"/>
<dbReference type="EMBL" id="PDUG01000005">
    <property type="protein sequence ID" value="PIC29637.1"/>
    <property type="molecule type" value="Genomic_DNA"/>
</dbReference>
<sequence>MVIMIGCILRGTHSVEQAKSYLANNIGVTCYTHCKESIDEIFGELEVRNIQELSMCSTQAMHNLMNIVKKIDSNFEVDQFIEAFRGLFMKSNNFPSSL</sequence>
<dbReference type="Pfam" id="PF25375">
    <property type="entry name" value="Lin-15B"/>
    <property type="match status" value="1"/>
</dbReference>
<dbReference type="InterPro" id="IPR057432">
    <property type="entry name" value="Lin-15A/B-like_dom"/>
</dbReference>
<name>A0A2G5TQR9_9PELO</name>
<organism evidence="2 3">
    <name type="scientific">Caenorhabditis nigoni</name>
    <dbReference type="NCBI Taxonomy" id="1611254"/>
    <lineage>
        <taxon>Eukaryota</taxon>
        <taxon>Metazoa</taxon>
        <taxon>Ecdysozoa</taxon>
        <taxon>Nematoda</taxon>
        <taxon>Chromadorea</taxon>
        <taxon>Rhabditida</taxon>
        <taxon>Rhabditina</taxon>
        <taxon>Rhabditomorpha</taxon>
        <taxon>Rhabditoidea</taxon>
        <taxon>Rhabditidae</taxon>
        <taxon>Peloderinae</taxon>
        <taxon>Caenorhabditis</taxon>
    </lineage>
</organism>
<gene>
    <name evidence="2" type="primary">Cnig_chr_V.g21157</name>
    <name evidence="2" type="ORF">B9Z55_021157</name>
</gene>